<dbReference type="Proteomes" id="UP000887579">
    <property type="component" value="Unplaced"/>
</dbReference>
<accession>A0AC34FZ34</accession>
<evidence type="ECO:0000313" key="1">
    <source>
        <dbReference type="Proteomes" id="UP000887579"/>
    </source>
</evidence>
<dbReference type="WBParaSite" id="ES5_v2.g22764.t1">
    <property type="protein sequence ID" value="ES5_v2.g22764.t1"/>
    <property type="gene ID" value="ES5_v2.g22764"/>
</dbReference>
<sequence length="169" mass="19085">MKNRKNGDGDDDIRDLKNNSRNREIFNRFKQKKKGKKHRENIEGVTSKYKTITPEEASYFRKFKQFPLSYATIEGLNQAGFSEPTDIQRQSIFLSLIGNDVVGAAKTGSGKTIALLVPVLESLWRNRWTREDGLGALIITPTRELACQIFQVLNQIGKNHDFSAGVLIG</sequence>
<evidence type="ECO:0000313" key="2">
    <source>
        <dbReference type="WBParaSite" id="ES5_v2.g22764.t1"/>
    </source>
</evidence>
<proteinExistence type="predicted"/>
<name>A0AC34FZ34_9BILA</name>
<organism evidence="1 2">
    <name type="scientific">Panagrolaimus sp. ES5</name>
    <dbReference type="NCBI Taxonomy" id="591445"/>
    <lineage>
        <taxon>Eukaryota</taxon>
        <taxon>Metazoa</taxon>
        <taxon>Ecdysozoa</taxon>
        <taxon>Nematoda</taxon>
        <taxon>Chromadorea</taxon>
        <taxon>Rhabditida</taxon>
        <taxon>Tylenchina</taxon>
        <taxon>Panagrolaimomorpha</taxon>
        <taxon>Panagrolaimoidea</taxon>
        <taxon>Panagrolaimidae</taxon>
        <taxon>Panagrolaimus</taxon>
    </lineage>
</organism>
<protein>
    <submittedName>
        <fullName evidence="2">ATP-dependent RNA helicase</fullName>
    </submittedName>
</protein>
<reference evidence="2" key="1">
    <citation type="submission" date="2022-11" db="UniProtKB">
        <authorList>
            <consortium name="WormBaseParasite"/>
        </authorList>
    </citation>
    <scope>IDENTIFICATION</scope>
</reference>